<dbReference type="InterPro" id="IPR045040">
    <property type="entry name" value="PORR_fam"/>
</dbReference>
<evidence type="ECO:0000259" key="8">
    <source>
        <dbReference type="Pfam" id="PF01490"/>
    </source>
</evidence>
<keyword evidence="2 7" id="KW-0812">Transmembrane</keyword>
<feature type="compositionally biased region" description="Polar residues" evidence="6">
    <location>
        <begin position="395"/>
        <end position="414"/>
    </location>
</feature>
<evidence type="ECO:0000256" key="4">
    <source>
        <dbReference type="ARBA" id="ARBA00022989"/>
    </source>
</evidence>
<keyword evidence="5 7" id="KW-0472">Membrane</keyword>
<comment type="subcellular location">
    <subcellularLocation>
        <location evidence="1">Membrane</location>
    </subcellularLocation>
</comment>
<dbReference type="EMBL" id="AP002897">
    <property type="protein sequence ID" value="BAD61291.1"/>
    <property type="molecule type" value="Genomic_DNA"/>
</dbReference>
<proteinExistence type="predicted"/>
<keyword evidence="4 7" id="KW-1133">Transmembrane helix</keyword>
<evidence type="ECO:0000256" key="6">
    <source>
        <dbReference type="SAM" id="MobiDB-lite"/>
    </source>
</evidence>
<feature type="transmembrane region" description="Helical" evidence="7">
    <location>
        <begin position="103"/>
        <end position="122"/>
    </location>
</feature>
<organism evidence="10">
    <name type="scientific">Oryza sativa subsp. japonica</name>
    <name type="common">Rice</name>
    <dbReference type="NCBI Taxonomy" id="39947"/>
    <lineage>
        <taxon>Eukaryota</taxon>
        <taxon>Viridiplantae</taxon>
        <taxon>Streptophyta</taxon>
        <taxon>Embryophyta</taxon>
        <taxon>Tracheophyta</taxon>
        <taxon>Spermatophyta</taxon>
        <taxon>Magnoliopsida</taxon>
        <taxon>Liliopsida</taxon>
        <taxon>Poales</taxon>
        <taxon>Poaceae</taxon>
        <taxon>BOP clade</taxon>
        <taxon>Oryzoideae</taxon>
        <taxon>Oryzeae</taxon>
        <taxon>Oryzinae</taxon>
        <taxon>Oryza</taxon>
        <taxon>Oryza sativa</taxon>
    </lineage>
</organism>
<feature type="domain" description="Amino acid transporter transmembrane" evidence="8">
    <location>
        <begin position="80"/>
        <end position="167"/>
    </location>
</feature>
<gene>
    <name evidence="10" type="primary">P0686E09.28</name>
</gene>
<feature type="region of interest" description="Disordered" evidence="6">
    <location>
        <begin position="213"/>
        <end position="249"/>
    </location>
</feature>
<dbReference type="PANTHER" id="PTHR31476">
    <property type="entry name" value="PROTEIN WHAT'S THIS FACTOR 1 HOMOLOG, CHLOROPLASTIC"/>
    <property type="match status" value="1"/>
</dbReference>
<reference evidence="10" key="1">
    <citation type="journal article" date="2002" name="Nature">
        <title>The genome sequence and structure of rice chromosome 1.</title>
        <authorList>
            <person name="Sasaki T."/>
            <person name="Matsumoto T."/>
            <person name="Yamamoto K."/>
            <person name="Sakata K."/>
            <person name="Baba T."/>
            <person name="Katayose Y."/>
            <person name="Wu J."/>
            <person name="Niimura Y."/>
            <person name="Cheng Z."/>
            <person name="Nagamura Y."/>
            <person name="Antonio B.A."/>
            <person name="Kanamori H."/>
            <person name="Hosokawa S."/>
            <person name="Masukawa M."/>
            <person name="Arikawa K."/>
            <person name="Chiden Y."/>
            <person name="Hayashi M."/>
            <person name="Okamoto M."/>
            <person name="Ando T."/>
            <person name="Aoki H."/>
            <person name="Arita K."/>
            <person name="Hamada M."/>
            <person name="Harada C."/>
            <person name="Hijishita S."/>
            <person name="Honda M."/>
            <person name="Ichikawa Y."/>
            <person name="Idonuma A."/>
            <person name="Iijima M."/>
            <person name="Ikeda M."/>
            <person name="Ikeno M."/>
            <person name="Itoh S."/>
            <person name="Itoh T."/>
            <person name="Itoh Y."/>
            <person name="Itoh Y."/>
            <person name="Iwabuchi A."/>
            <person name="Kamiya K."/>
            <person name="Karasawa W."/>
            <person name="Katagiri S."/>
            <person name="Kikuta A."/>
            <person name="Kobayashi N."/>
            <person name="Kono I."/>
            <person name="Machita K."/>
            <person name="Maehara T."/>
            <person name="Mizuno H."/>
            <person name="Mizubayashi T."/>
            <person name="Mukai Y."/>
            <person name="Nagasaki H."/>
            <person name="Nakashima M."/>
            <person name="Nakama Y."/>
            <person name="Nakamichi Y."/>
            <person name="Nakamura M."/>
            <person name="Namiki N."/>
            <person name="Negishi M."/>
            <person name="Ohta I."/>
            <person name="Ono N."/>
            <person name="Saji S."/>
            <person name="Sakai K."/>
            <person name="Shibata M."/>
            <person name="Shimokawa T."/>
            <person name="Shomura A."/>
            <person name="Song J."/>
            <person name="Takazaki Y."/>
            <person name="Terasawa K."/>
            <person name="Tsuji K."/>
            <person name="Waki K."/>
            <person name="Yamagata H."/>
            <person name="Yamane H."/>
            <person name="Yoshiki S."/>
            <person name="Yoshihara R."/>
            <person name="Yukawa K."/>
            <person name="Zhong H."/>
            <person name="Iwama H."/>
            <person name="Endo T."/>
            <person name="Ito H."/>
            <person name="Hahn J.H."/>
            <person name="Kim H.I."/>
            <person name="Eun M.Y."/>
            <person name="Yano M."/>
            <person name="Jiang J."/>
            <person name="Gojobori T."/>
        </authorList>
    </citation>
    <scope>NUCLEOTIDE SEQUENCE [LARGE SCALE GENOMIC DNA]</scope>
</reference>
<evidence type="ECO:0000256" key="1">
    <source>
        <dbReference type="ARBA" id="ARBA00004370"/>
    </source>
</evidence>
<accession>Q5ZDJ1</accession>
<sequence length="879" mass="98039">MGGQRASIAVERQRAATVERGLRASGRIIWFFNLSLLTVMSSEFAANGGIHGSLTGISIGVGVSSTQKQTLFAHRCLLCFVVHDTIKAPPPSEVKVMKSATRLSVVTTTVFYMLCGCMGYALPDNLLTGLGFYESFWLLDVANVVHLVGAYQVFVQPIIVFIERWASCRWPDSAFIAKELRVGPFALGVRLPHHRRRHAPSFLRQRGGLSRSAELAHRRHAPPSATSAVAAPSSARRARPLARHRARPPSALPQLAALAFCSPAAAHHHSAHIPASLRVAAAPPASRACLPPLGCRADPPPRSPTARPSPLRPLRRWPHSPKKKRKRRFQRKRRDKREEKERRRKKKCYWHVGPMPCCNGPYTVKEPNCMLRGPHHNHSSPPKSKDFSRRLGPHQPTTRSNTHITPPVNTTPCKTSPKPPMLHRIAALRPPPPPPPSPWRAAAAAAGYASKSTTLPQKQQRVRDHAFDGIMEVQKRVRRFLALHSLLLYAAAPTALAGGGGGAVSVPFSRLGALARRQLRLAPLDAGRFLLRHPHAFHLFLHPVHRVLHARLTPRAAAALRLEADAVASSLPASIVRIRKLLLLAPPHHRLRLEHIRLLRRDLGLPDDFAESIIQAHPALFRLTPDQFVEFVPSPSDPPGLSVAAVERAREQHYREHRNPGAGEEDVRFAFPTRFPPGFKIGKYFRIAVWKWQRLPYASPYADVSGHDLRSLEARRRMEKRAVAAVHELLSLTVEKRTTLERLALFRDALGVPKKIKEFLLKYQGIFYISTRGNQGKLHTVFLREAYYKGELVEPNEIYAARRKLEELLMLNPQKANLDRMFTSMGRGWDELGGGRRGGAELREEFLGEASDRRTNTKVDGEYGGDSGDDSGVESLYIE</sequence>
<dbReference type="InterPro" id="IPR013057">
    <property type="entry name" value="AA_transpt_TM"/>
</dbReference>
<dbReference type="AlphaFoldDB" id="Q5ZDJ1"/>
<feature type="region of interest" description="Disordered" evidence="6">
    <location>
        <begin position="373"/>
        <end position="418"/>
    </location>
</feature>
<dbReference type="InterPro" id="IPR021099">
    <property type="entry name" value="PORR_domain"/>
</dbReference>
<evidence type="ECO:0000256" key="7">
    <source>
        <dbReference type="SAM" id="Phobius"/>
    </source>
</evidence>
<evidence type="ECO:0000256" key="3">
    <source>
        <dbReference type="ARBA" id="ARBA00022970"/>
    </source>
</evidence>
<feature type="compositionally biased region" description="Basic residues" evidence="6">
    <location>
        <begin position="313"/>
        <end position="335"/>
    </location>
</feature>
<dbReference type="GO" id="GO:0006865">
    <property type="term" value="P:amino acid transport"/>
    <property type="evidence" value="ECO:0007669"/>
    <property type="project" value="UniProtKB-KW"/>
</dbReference>
<protein>
    <submittedName>
        <fullName evidence="10">Amino acid transporter-like</fullName>
    </submittedName>
</protein>
<feature type="region of interest" description="Disordered" evidence="6">
    <location>
        <begin position="293"/>
        <end position="345"/>
    </location>
</feature>
<evidence type="ECO:0000256" key="5">
    <source>
        <dbReference type="ARBA" id="ARBA00023136"/>
    </source>
</evidence>
<evidence type="ECO:0000313" key="10">
    <source>
        <dbReference type="EMBL" id="BAD61291.1"/>
    </source>
</evidence>
<name>Q5ZDJ1_ORYSJ</name>
<evidence type="ECO:0000256" key="2">
    <source>
        <dbReference type="ARBA" id="ARBA00022692"/>
    </source>
</evidence>
<feature type="region of interest" description="Disordered" evidence="6">
    <location>
        <begin position="843"/>
        <end position="879"/>
    </location>
</feature>
<feature type="compositionally biased region" description="Low complexity" evidence="6">
    <location>
        <begin position="222"/>
        <end position="235"/>
    </location>
</feature>
<feature type="domain" description="PORR" evidence="9">
    <location>
        <begin position="462"/>
        <end position="810"/>
    </location>
</feature>
<keyword evidence="3" id="KW-0813">Transport</keyword>
<dbReference type="Pfam" id="PF11955">
    <property type="entry name" value="PORR"/>
    <property type="match status" value="1"/>
</dbReference>
<feature type="compositionally biased region" description="Basic residues" evidence="6">
    <location>
        <begin position="236"/>
        <end position="247"/>
    </location>
</feature>
<evidence type="ECO:0000259" key="9">
    <source>
        <dbReference type="Pfam" id="PF11955"/>
    </source>
</evidence>
<dbReference type="GO" id="GO:0003723">
    <property type="term" value="F:RNA binding"/>
    <property type="evidence" value="ECO:0007669"/>
    <property type="project" value="InterPro"/>
</dbReference>
<feature type="compositionally biased region" description="Basic and acidic residues" evidence="6">
    <location>
        <begin position="843"/>
        <end position="861"/>
    </location>
</feature>
<dbReference type="PANTHER" id="PTHR31476:SF9">
    <property type="entry name" value="PROTEIN ROOT PRIMORDIUM DEFECTIVE 1"/>
    <property type="match status" value="1"/>
</dbReference>
<dbReference type="HOGENOM" id="CLU_024287_0_1_1"/>
<dbReference type="GO" id="GO:0016020">
    <property type="term" value="C:membrane"/>
    <property type="evidence" value="ECO:0007669"/>
    <property type="project" value="UniProtKB-SubCell"/>
</dbReference>
<dbReference type="Proteomes" id="UP000817658">
    <property type="component" value="Chromosome 1"/>
</dbReference>
<dbReference type="Pfam" id="PF01490">
    <property type="entry name" value="Aa_trans"/>
    <property type="match status" value="1"/>
</dbReference>
<keyword evidence="3" id="KW-0029">Amino-acid transport</keyword>